<dbReference type="InterPro" id="IPR001387">
    <property type="entry name" value="Cro/C1-type_HTH"/>
</dbReference>
<dbReference type="Gene3D" id="1.10.260.40">
    <property type="entry name" value="lambda repressor-like DNA-binding domains"/>
    <property type="match status" value="1"/>
</dbReference>
<evidence type="ECO:0000313" key="2">
    <source>
        <dbReference type="EMBL" id="RFM34469.1"/>
    </source>
</evidence>
<dbReference type="GO" id="GO:0003677">
    <property type="term" value="F:DNA binding"/>
    <property type="evidence" value="ECO:0007669"/>
    <property type="project" value="InterPro"/>
</dbReference>
<sequence length="93" mass="11057">MNALPFSTFSKIVPKPFGDKYLKSPKTLNEKILNKRLEKRMLQREVANFIGVTEDCMTLWENNRSNPMVKYYPKIIQFLGYFPFQIDIFQSCR</sequence>
<accession>A0A3E1P2Q9</accession>
<dbReference type="AlphaFoldDB" id="A0A3E1P2Q9"/>
<protein>
    <submittedName>
        <fullName evidence="2">XRE family transcriptional regulator</fullName>
    </submittedName>
</protein>
<gene>
    <name evidence="2" type="ORF">DXN04_14425</name>
</gene>
<dbReference type="InterPro" id="IPR010982">
    <property type="entry name" value="Lambda_DNA-bd_dom_sf"/>
</dbReference>
<name>A0A3E1P2Q9_9BACT</name>
<feature type="domain" description="HTH cro/C1-type" evidence="1">
    <location>
        <begin position="32"/>
        <end position="89"/>
    </location>
</feature>
<dbReference type="SUPFAM" id="SSF47413">
    <property type="entry name" value="lambda repressor-like DNA-binding domains"/>
    <property type="match status" value="1"/>
</dbReference>
<dbReference type="EMBL" id="QTJV01000004">
    <property type="protein sequence ID" value="RFM34469.1"/>
    <property type="molecule type" value="Genomic_DNA"/>
</dbReference>
<dbReference type="Proteomes" id="UP000261174">
    <property type="component" value="Unassembled WGS sequence"/>
</dbReference>
<evidence type="ECO:0000313" key="3">
    <source>
        <dbReference type="Proteomes" id="UP000261174"/>
    </source>
</evidence>
<keyword evidence="3" id="KW-1185">Reference proteome</keyword>
<dbReference type="PROSITE" id="PS50943">
    <property type="entry name" value="HTH_CROC1"/>
    <property type="match status" value="1"/>
</dbReference>
<proteinExistence type="predicted"/>
<dbReference type="CDD" id="cd00093">
    <property type="entry name" value="HTH_XRE"/>
    <property type="match status" value="1"/>
</dbReference>
<reference evidence="2 3" key="1">
    <citation type="submission" date="2018-08" db="EMBL/GenBank/DDBJ databases">
        <title>Chitinophaga sp. K20C18050901, a novel bacterium isolated from forest soil.</title>
        <authorList>
            <person name="Wang C."/>
        </authorList>
    </citation>
    <scope>NUCLEOTIDE SEQUENCE [LARGE SCALE GENOMIC DNA]</scope>
    <source>
        <strain evidence="2 3">K20C18050901</strain>
    </source>
</reference>
<organism evidence="2 3">
    <name type="scientific">Chitinophaga silvisoli</name>
    <dbReference type="NCBI Taxonomy" id="2291814"/>
    <lineage>
        <taxon>Bacteria</taxon>
        <taxon>Pseudomonadati</taxon>
        <taxon>Bacteroidota</taxon>
        <taxon>Chitinophagia</taxon>
        <taxon>Chitinophagales</taxon>
        <taxon>Chitinophagaceae</taxon>
        <taxon>Chitinophaga</taxon>
    </lineage>
</organism>
<evidence type="ECO:0000259" key="1">
    <source>
        <dbReference type="PROSITE" id="PS50943"/>
    </source>
</evidence>
<comment type="caution">
    <text evidence="2">The sequence shown here is derived from an EMBL/GenBank/DDBJ whole genome shotgun (WGS) entry which is preliminary data.</text>
</comment>